<dbReference type="GO" id="GO:0004497">
    <property type="term" value="F:monooxygenase activity"/>
    <property type="evidence" value="ECO:0007669"/>
    <property type="project" value="UniProtKB-KW"/>
</dbReference>
<dbReference type="InterPro" id="IPR017972">
    <property type="entry name" value="Cyt_P450_CS"/>
</dbReference>
<dbReference type="SUPFAM" id="SSF48264">
    <property type="entry name" value="Cytochrome P450"/>
    <property type="match status" value="1"/>
</dbReference>
<dbReference type="AlphaFoldDB" id="A0A1D2ADS4"/>
<evidence type="ECO:0000256" key="1">
    <source>
        <dbReference type="ARBA" id="ARBA00001971"/>
    </source>
</evidence>
<evidence type="ECO:0000256" key="10">
    <source>
        <dbReference type="SAM" id="Phobius"/>
    </source>
</evidence>
<evidence type="ECO:0000256" key="6">
    <source>
        <dbReference type="ARBA" id="ARBA00023004"/>
    </source>
</evidence>
<evidence type="ECO:0000256" key="4">
    <source>
        <dbReference type="ARBA" id="ARBA00022723"/>
    </source>
</evidence>
<comment type="similarity">
    <text evidence="2 9">Belongs to the cytochrome P450 family.</text>
</comment>
<name>A0A1D2ADS4_AUXPR</name>
<dbReference type="Pfam" id="PF00067">
    <property type="entry name" value="p450"/>
    <property type="match status" value="1"/>
</dbReference>
<evidence type="ECO:0000256" key="3">
    <source>
        <dbReference type="ARBA" id="ARBA00022617"/>
    </source>
</evidence>
<evidence type="ECO:0000256" key="7">
    <source>
        <dbReference type="ARBA" id="ARBA00023033"/>
    </source>
</evidence>
<dbReference type="PANTHER" id="PTHR24286">
    <property type="entry name" value="CYTOCHROME P450 26"/>
    <property type="match status" value="1"/>
</dbReference>
<comment type="cofactor">
    <cofactor evidence="1 8">
        <name>heme</name>
        <dbReference type="ChEBI" id="CHEBI:30413"/>
    </cofactor>
</comment>
<dbReference type="Gene3D" id="1.10.630.10">
    <property type="entry name" value="Cytochrome P450"/>
    <property type="match status" value="1"/>
</dbReference>
<dbReference type="InterPro" id="IPR001128">
    <property type="entry name" value="Cyt_P450"/>
</dbReference>
<evidence type="ECO:0000256" key="9">
    <source>
        <dbReference type="RuleBase" id="RU000461"/>
    </source>
</evidence>
<feature type="transmembrane region" description="Helical" evidence="10">
    <location>
        <begin position="12"/>
        <end position="38"/>
    </location>
</feature>
<keyword evidence="10" id="KW-0812">Transmembrane</keyword>
<reference evidence="11" key="1">
    <citation type="submission" date="2015-08" db="EMBL/GenBank/DDBJ databases">
        <authorList>
            <person name="Babu N.S."/>
            <person name="Beckwith C.J."/>
            <person name="Beseler K.G."/>
            <person name="Brison A."/>
            <person name="Carone J.V."/>
            <person name="Caskin T.P."/>
            <person name="Diamond M."/>
            <person name="Durham M.E."/>
            <person name="Foxe J.M."/>
            <person name="Go M."/>
            <person name="Henderson B.A."/>
            <person name="Jones I.B."/>
            <person name="McGettigan J.A."/>
            <person name="Micheletti S.J."/>
            <person name="Nasrallah M.E."/>
            <person name="Ortiz D."/>
            <person name="Piller C.R."/>
            <person name="Privatt S.R."/>
            <person name="Schneider S.L."/>
            <person name="Sharp S."/>
            <person name="Smith T.C."/>
            <person name="Stanton J.D."/>
            <person name="Ullery H.E."/>
            <person name="Wilson R.J."/>
            <person name="Serrano M.G."/>
            <person name="Buck G."/>
            <person name="Lee V."/>
            <person name="Wang Y."/>
            <person name="Carvalho R."/>
            <person name="Voegtly L."/>
            <person name="Shi R."/>
            <person name="Duckworth R."/>
            <person name="Johnson A."/>
            <person name="Loviza R."/>
            <person name="Walstead R."/>
            <person name="Shah Z."/>
            <person name="Kiflezghi M."/>
            <person name="Wade K."/>
            <person name="Ball S.L."/>
            <person name="Bradley K.W."/>
            <person name="Asai D.J."/>
            <person name="Bowman C.A."/>
            <person name="Russell D.A."/>
            <person name="Pope W.H."/>
            <person name="Jacobs-Sera D."/>
            <person name="Hendrix R.W."/>
            <person name="Hatfull G.F."/>
        </authorList>
    </citation>
    <scope>NUCLEOTIDE SEQUENCE</scope>
</reference>
<dbReference type="PROSITE" id="PS00086">
    <property type="entry name" value="CYTOCHROME_P450"/>
    <property type="match status" value="1"/>
</dbReference>
<dbReference type="InterPro" id="IPR002401">
    <property type="entry name" value="Cyt_P450_E_grp-I"/>
</dbReference>
<dbReference type="GO" id="GO:0020037">
    <property type="term" value="F:heme binding"/>
    <property type="evidence" value="ECO:0007669"/>
    <property type="project" value="InterPro"/>
</dbReference>
<proteinExistence type="inferred from homology"/>
<sequence>MAIYSVGLQCWLEWLPLSTALTGIAVGMVGLLMLWHFLAPPGAAPPPPRPFWIDAAIPALIHGNLPDSTRRSHLHGGPVYVRSFLGRSTVFVSGAANLRKVLQGEDQLVRSQWPPATAALLGRHSLSNLAGPDHARLRRMMLPAFTPRAVQGYYPFISSATSAALEAWCGSADPVLAYKAVNSLALKIAIGVIAGTGGPWMQAEAFPAFQRLVTTWLEGLFAWRIDLSWTRFGKARKARAALDQMVLESIEASRSGTEFCAIRVMLDARDEGGVPCSTLELLDNVMTLLFAGHDTSATAMLCLLEEMRKHPEGVQALRAEQAAVIAEHGEELTPTALAAMPLAEGWVKESMRRTPVVPIVPRTAIQGFEVGGFWVRPGQPVVAGLRSTMQLDPRFEGSKPLAFCPERWMAPEASRDAAWMPFGGGPRLCLGNLLSMAELKIFLALLTRRYDVEFLDHAEAWHYIPLARPLRGMPIRLRPRHLTGKAPSA</sequence>
<evidence type="ECO:0008006" key="12">
    <source>
        <dbReference type="Google" id="ProtNLM"/>
    </source>
</evidence>
<keyword evidence="10" id="KW-0472">Membrane</keyword>
<feature type="binding site" description="axial binding residue" evidence="8">
    <location>
        <position position="429"/>
    </location>
    <ligand>
        <name>heme</name>
        <dbReference type="ChEBI" id="CHEBI:30413"/>
    </ligand>
    <ligandPart>
        <name>Fe</name>
        <dbReference type="ChEBI" id="CHEBI:18248"/>
    </ligandPart>
</feature>
<keyword evidence="3 8" id="KW-0349">Heme</keyword>
<evidence type="ECO:0000313" key="11">
    <source>
        <dbReference type="EMBL" id="JAT77369.1"/>
    </source>
</evidence>
<dbReference type="GO" id="GO:0016705">
    <property type="term" value="F:oxidoreductase activity, acting on paired donors, with incorporation or reduction of molecular oxygen"/>
    <property type="evidence" value="ECO:0007669"/>
    <property type="project" value="InterPro"/>
</dbReference>
<evidence type="ECO:0000256" key="5">
    <source>
        <dbReference type="ARBA" id="ARBA00023002"/>
    </source>
</evidence>
<dbReference type="PRINTS" id="PR00463">
    <property type="entry name" value="EP450I"/>
</dbReference>
<organism evidence="11">
    <name type="scientific">Auxenochlorella protothecoides</name>
    <name type="common">Green microalga</name>
    <name type="synonym">Chlorella protothecoides</name>
    <dbReference type="NCBI Taxonomy" id="3075"/>
    <lineage>
        <taxon>Eukaryota</taxon>
        <taxon>Viridiplantae</taxon>
        <taxon>Chlorophyta</taxon>
        <taxon>core chlorophytes</taxon>
        <taxon>Trebouxiophyceae</taxon>
        <taxon>Chlorellales</taxon>
        <taxon>Chlorellaceae</taxon>
        <taxon>Auxenochlorella</taxon>
    </lineage>
</organism>
<evidence type="ECO:0000256" key="2">
    <source>
        <dbReference type="ARBA" id="ARBA00010617"/>
    </source>
</evidence>
<dbReference type="GO" id="GO:0005506">
    <property type="term" value="F:iron ion binding"/>
    <property type="evidence" value="ECO:0007669"/>
    <property type="project" value="InterPro"/>
</dbReference>
<dbReference type="GO" id="GO:0016125">
    <property type="term" value="P:sterol metabolic process"/>
    <property type="evidence" value="ECO:0007669"/>
    <property type="project" value="TreeGrafter"/>
</dbReference>
<dbReference type="PRINTS" id="PR00385">
    <property type="entry name" value="P450"/>
</dbReference>
<keyword evidence="7 9" id="KW-0503">Monooxygenase</keyword>
<keyword evidence="5 9" id="KW-0560">Oxidoreductase</keyword>
<keyword evidence="10" id="KW-1133">Transmembrane helix</keyword>
<accession>A0A1D2ADS4</accession>
<dbReference type="EMBL" id="GDKF01001253">
    <property type="protein sequence ID" value="JAT77369.1"/>
    <property type="molecule type" value="Transcribed_RNA"/>
</dbReference>
<gene>
    <name evidence="11" type="ORF">g.22493</name>
</gene>
<evidence type="ECO:0000256" key="8">
    <source>
        <dbReference type="PIRSR" id="PIRSR602401-1"/>
    </source>
</evidence>
<keyword evidence="6 8" id="KW-0408">Iron</keyword>
<keyword evidence="4 8" id="KW-0479">Metal-binding</keyword>
<dbReference type="PANTHER" id="PTHR24286:SF24">
    <property type="entry name" value="LANOSTEROL 14-ALPHA DEMETHYLASE"/>
    <property type="match status" value="1"/>
</dbReference>
<protein>
    <recommendedName>
        <fullName evidence="12">Cytochrome P450</fullName>
    </recommendedName>
</protein>
<dbReference type="InterPro" id="IPR036396">
    <property type="entry name" value="Cyt_P450_sf"/>
</dbReference>